<dbReference type="Gene3D" id="3.20.20.60">
    <property type="entry name" value="Phosphoenolpyruvate-binding domains"/>
    <property type="match status" value="1"/>
</dbReference>
<dbReference type="InterPro" id="IPR015813">
    <property type="entry name" value="Pyrv/PenolPyrv_kinase-like_dom"/>
</dbReference>
<accession>A0A382PLU0</accession>
<keyword evidence="2" id="KW-0479">Metal-binding</keyword>
<dbReference type="GO" id="GO:0046872">
    <property type="term" value="F:metal ion binding"/>
    <property type="evidence" value="ECO:0007669"/>
    <property type="project" value="UniProtKB-KW"/>
</dbReference>
<evidence type="ECO:0000259" key="4">
    <source>
        <dbReference type="Pfam" id="PF03328"/>
    </source>
</evidence>
<dbReference type="GO" id="GO:0016832">
    <property type="term" value="F:aldehyde-lyase activity"/>
    <property type="evidence" value="ECO:0007669"/>
    <property type="project" value="TreeGrafter"/>
</dbReference>
<evidence type="ECO:0000256" key="3">
    <source>
        <dbReference type="ARBA" id="ARBA00023239"/>
    </source>
</evidence>
<feature type="non-terminal residue" evidence="5">
    <location>
        <position position="93"/>
    </location>
</feature>
<dbReference type="PANTHER" id="PTHR30502">
    <property type="entry name" value="2-KETO-3-DEOXY-L-RHAMNONATE ALDOLASE"/>
    <property type="match status" value="1"/>
</dbReference>
<dbReference type="Pfam" id="PF03328">
    <property type="entry name" value="HpcH_HpaI"/>
    <property type="match status" value="1"/>
</dbReference>
<dbReference type="InterPro" id="IPR040442">
    <property type="entry name" value="Pyrv_kinase-like_dom_sf"/>
</dbReference>
<name>A0A382PLU0_9ZZZZ</name>
<dbReference type="PANTHER" id="PTHR30502:SF0">
    <property type="entry name" value="PHOSPHOENOLPYRUVATE CARBOXYLASE FAMILY PROTEIN"/>
    <property type="match status" value="1"/>
</dbReference>
<evidence type="ECO:0000256" key="1">
    <source>
        <dbReference type="ARBA" id="ARBA00005568"/>
    </source>
</evidence>
<organism evidence="5">
    <name type="scientific">marine metagenome</name>
    <dbReference type="NCBI Taxonomy" id="408172"/>
    <lineage>
        <taxon>unclassified sequences</taxon>
        <taxon>metagenomes</taxon>
        <taxon>ecological metagenomes</taxon>
    </lineage>
</organism>
<keyword evidence="3" id="KW-0456">Lyase</keyword>
<gene>
    <name evidence="5" type="ORF">METZ01_LOCUS326479</name>
</gene>
<dbReference type="AlphaFoldDB" id="A0A382PLU0"/>
<proteinExistence type="inferred from homology"/>
<dbReference type="SUPFAM" id="SSF51621">
    <property type="entry name" value="Phosphoenolpyruvate/pyruvate domain"/>
    <property type="match status" value="1"/>
</dbReference>
<evidence type="ECO:0000256" key="2">
    <source>
        <dbReference type="ARBA" id="ARBA00022723"/>
    </source>
</evidence>
<reference evidence="5" key="1">
    <citation type="submission" date="2018-05" db="EMBL/GenBank/DDBJ databases">
        <authorList>
            <person name="Lanie J.A."/>
            <person name="Ng W.-L."/>
            <person name="Kazmierczak K.M."/>
            <person name="Andrzejewski T.M."/>
            <person name="Davidsen T.M."/>
            <person name="Wayne K.J."/>
            <person name="Tettelin H."/>
            <person name="Glass J.I."/>
            <person name="Rusch D."/>
            <person name="Podicherti R."/>
            <person name="Tsui H.-C.T."/>
            <person name="Winkler M.E."/>
        </authorList>
    </citation>
    <scope>NUCLEOTIDE SEQUENCE</scope>
</reference>
<sequence>MDNVIRQALEQGKPSVGTWLNLGSPLGAETLAVAGFSWLCIDSEHTAYDLGEIAHCLRAIEARGALPLVRAWDHEPTTIGRLLDAGARGIVFP</sequence>
<evidence type="ECO:0000313" key="5">
    <source>
        <dbReference type="EMBL" id="SVC73625.1"/>
    </source>
</evidence>
<protein>
    <recommendedName>
        <fullName evidence="4">HpcH/HpaI aldolase/citrate lyase domain-containing protein</fullName>
    </recommendedName>
</protein>
<dbReference type="EMBL" id="UINC01107904">
    <property type="protein sequence ID" value="SVC73625.1"/>
    <property type="molecule type" value="Genomic_DNA"/>
</dbReference>
<dbReference type="GO" id="GO:0005737">
    <property type="term" value="C:cytoplasm"/>
    <property type="evidence" value="ECO:0007669"/>
    <property type="project" value="TreeGrafter"/>
</dbReference>
<comment type="similarity">
    <text evidence="1">Belongs to the HpcH/HpaI aldolase family.</text>
</comment>
<dbReference type="InterPro" id="IPR005000">
    <property type="entry name" value="Aldolase/citrate-lyase_domain"/>
</dbReference>
<dbReference type="InterPro" id="IPR050251">
    <property type="entry name" value="HpcH-HpaI_aldolase"/>
</dbReference>
<feature type="domain" description="HpcH/HpaI aldolase/citrate lyase" evidence="4">
    <location>
        <begin position="17"/>
        <end position="93"/>
    </location>
</feature>